<evidence type="ECO:0000256" key="4">
    <source>
        <dbReference type="ARBA" id="ARBA00022980"/>
    </source>
</evidence>
<proteinExistence type="inferred from homology"/>
<dbReference type="PANTHER" id="PTHR12899">
    <property type="entry name" value="39S RIBOSOMAL PROTEIN L18, MITOCHONDRIAL"/>
    <property type="match status" value="1"/>
</dbReference>
<protein>
    <recommendedName>
        <fullName evidence="6 7">Large ribosomal subunit protein uL18</fullName>
    </recommendedName>
</protein>
<dbReference type="Proteomes" id="UP000253628">
    <property type="component" value="Unassembled WGS sequence"/>
</dbReference>
<dbReference type="GO" id="GO:0008097">
    <property type="term" value="F:5S rRNA binding"/>
    <property type="evidence" value="ECO:0007669"/>
    <property type="project" value="TreeGrafter"/>
</dbReference>
<evidence type="ECO:0000256" key="3">
    <source>
        <dbReference type="ARBA" id="ARBA00022884"/>
    </source>
</evidence>
<evidence type="ECO:0000256" key="5">
    <source>
        <dbReference type="ARBA" id="ARBA00023274"/>
    </source>
</evidence>
<dbReference type="HAMAP" id="MF_01337_B">
    <property type="entry name" value="Ribosomal_uL18_B"/>
    <property type="match status" value="1"/>
</dbReference>
<dbReference type="GO" id="GO:0003735">
    <property type="term" value="F:structural constituent of ribosome"/>
    <property type="evidence" value="ECO:0007669"/>
    <property type="project" value="InterPro"/>
</dbReference>
<evidence type="ECO:0000256" key="2">
    <source>
        <dbReference type="ARBA" id="ARBA00022730"/>
    </source>
</evidence>
<dbReference type="GO" id="GO:0006412">
    <property type="term" value="P:translation"/>
    <property type="evidence" value="ECO:0007669"/>
    <property type="project" value="UniProtKB-UniRule"/>
</dbReference>
<evidence type="ECO:0000256" key="7">
    <source>
        <dbReference type="HAMAP-Rule" id="MF_01337"/>
    </source>
</evidence>
<evidence type="ECO:0000256" key="1">
    <source>
        <dbReference type="ARBA" id="ARBA00007116"/>
    </source>
</evidence>
<comment type="function">
    <text evidence="7">This is one of the proteins that bind and probably mediate the attachment of the 5S RNA into the large ribosomal subunit, where it forms part of the central protuberance.</text>
</comment>
<name>A0A366HIR5_9BURK</name>
<dbReference type="Pfam" id="PF00861">
    <property type="entry name" value="Ribosomal_L18p"/>
    <property type="match status" value="1"/>
</dbReference>
<dbReference type="AlphaFoldDB" id="A0A366HIR5"/>
<keyword evidence="5 7" id="KW-0687">Ribonucleoprotein</keyword>
<sequence>MDKKVSRLRRAVPSRRKITELRVHRLSVFRSNLHIYANIISPEGDRVLISASTLEPEVRKELASQKVNGGNVAAAGLIGKRVAERAKAAGIEVVAFDRSGFRYHGRVKALADAAREAGLKF</sequence>
<dbReference type="PANTHER" id="PTHR12899:SF3">
    <property type="entry name" value="LARGE RIBOSOMAL SUBUNIT PROTEIN UL18M"/>
    <property type="match status" value="1"/>
</dbReference>
<organism evidence="8 9">
    <name type="scientific">Eoetvoesiella caeni</name>
    <dbReference type="NCBI Taxonomy" id="645616"/>
    <lineage>
        <taxon>Bacteria</taxon>
        <taxon>Pseudomonadati</taxon>
        <taxon>Pseudomonadota</taxon>
        <taxon>Betaproteobacteria</taxon>
        <taxon>Burkholderiales</taxon>
        <taxon>Alcaligenaceae</taxon>
        <taxon>Eoetvoesiella</taxon>
    </lineage>
</organism>
<keyword evidence="2 7" id="KW-0699">rRNA-binding</keyword>
<accession>A0A366HIR5</accession>
<keyword evidence="4 7" id="KW-0689">Ribosomal protein</keyword>
<evidence type="ECO:0000256" key="6">
    <source>
        <dbReference type="ARBA" id="ARBA00035197"/>
    </source>
</evidence>
<dbReference type="SUPFAM" id="SSF53137">
    <property type="entry name" value="Translational machinery components"/>
    <property type="match status" value="1"/>
</dbReference>
<evidence type="ECO:0000313" key="8">
    <source>
        <dbReference type="EMBL" id="RBP41887.1"/>
    </source>
</evidence>
<keyword evidence="3 7" id="KW-0694">RNA-binding</keyword>
<dbReference type="EMBL" id="QNRQ01000002">
    <property type="protein sequence ID" value="RBP41887.1"/>
    <property type="molecule type" value="Genomic_DNA"/>
</dbReference>
<dbReference type="InterPro" id="IPR004389">
    <property type="entry name" value="Ribosomal_uL18_bac-type"/>
</dbReference>
<dbReference type="Gene3D" id="3.30.420.100">
    <property type="match status" value="1"/>
</dbReference>
<reference evidence="8 9" key="1">
    <citation type="submission" date="2018-06" db="EMBL/GenBank/DDBJ databases">
        <title>Genomic Encyclopedia of Type Strains, Phase IV (KMG-IV): sequencing the most valuable type-strain genomes for metagenomic binning, comparative biology and taxonomic classification.</title>
        <authorList>
            <person name="Goeker M."/>
        </authorList>
    </citation>
    <scope>NUCLEOTIDE SEQUENCE [LARGE SCALE GENOMIC DNA]</scope>
    <source>
        <strain evidence="8 9">DSM 25520</strain>
    </source>
</reference>
<dbReference type="InterPro" id="IPR005484">
    <property type="entry name" value="Ribosomal_uL18_bac/plant/anim"/>
</dbReference>
<comment type="subunit">
    <text evidence="7">Part of the 50S ribosomal subunit; part of the 5S rRNA/L5/L18/L25 subcomplex. Contacts the 5S and 23S rRNAs.</text>
</comment>
<keyword evidence="9" id="KW-1185">Reference proteome</keyword>
<dbReference type="RefSeq" id="WP_113932122.1">
    <property type="nucleotide sequence ID" value="NZ_JACCEU010000002.1"/>
</dbReference>
<dbReference type="FunFam" id="3.30.420.100:FF:000001">
    <property type="entry name" value="50S ribosomal protein L18"/>
    <property type="match status" value="1"/>
</dbReference>
<dbReference type="GO" id="GO:0022625">
    <property type="term" value="C:cytosolic large ribosomal subunit"/>
    <property type="evidence" value="ECO:0007669"/>
    <property type="project" value="TreeGrafter"/>
</dbReference>
<comment type="similarity">
    <text evidence="1 7">Belongs to the universal ribosomal protein uL18 family.</text>
</comment>
<comment type="caution">
    <text evidence="8">The sequence shown here is derived from an EMBL/GenBank/DDBJ whole genome shotgun (WGS) entry which is preliminary data.</text>
</comment>
<dbReference type="OrthoDB" id="9810939at2"/>
<dbReference type="InterPro" id="IPR057268">
    <property type="entry name" value="Ribosomal_L18"/>
</dbReference>
<evidence type="ECO:0000313" key="9">
    <source>
        <dbReference type="Proteomes" id="UP000253628"/>
    </source>
</evidence>
<dbReference type="NCBIfam" id="TIGR00060">
    <property type="entry name" value="L18_bact"/>
    <property type="match status" value="1"/>
</dbReference>
<gene>
    <name evidence="7" type="primary">rplR</name>
    <name evidence="8" type="ORF">DFR37_102267</name>
</gene>
<dbReference type="CDD" id="cd00432">
    <property type="entry name" value="Ribosomal_L18_L5e"/>
    <property type="match status" value="1"/>
</dbReference>